<dbReference type="EMBL" id="KZ308181">
    <property type="protein sequence ID" value="KAG8223974.1"/>
    <property type="molecule type" value="Genomic_DNA"/>
</dbReference>
<feature type="region of interest" description="Disordered" evidence="1">
    <location>
        <begin position="1"/>
        <end position="30"/>
    </location>
</feature>
<proteinExistence type="predicted"/>
<reference evidence="2" key="1">
    <citation type="submission" date="2013-04" db="EMBL/GenBank/DDBJ databases">
        <authorList>
            <person name="Qu J."/>
            <person name="Murali S.C."/>
            <person name="Bandaranaike D."/>
            <person name="Bellair M."/>
            <person name="Blankenburg K."/>
            <person name="Chao H."/>
            <person name="Dinh H."/>
            <person name="Doddapaneni H."/>
            <person name="Downs B."/>
            <person name="Dugan-Rocha S."/>
            <person name="Elkadiri S."/>
            <person name="Gnanaolivu R.D."/>
            <person name="Hernandez B."/>
            <person name="Javaid M."/>
            <person name="Jayaseelan J.C."/>
            <person name="Lee S."/>
            <person name="Li M."/>
            <person name="Ming W."/>
            <person name="Munidasa M."/>
            <person name="Muniz J."/>
            <person name="Nguyen L."/>
            <person name="Ongeri F."/>
            <person name="Osuji N."/>
            <person name="Pu L.-L."/>
            <person name="Puazo M."/>
            <person name="Qu C."/>
            <person name="Quiroz J."/>
            <person name="Raj R."/>
            <person name="Weissenberger G."/>
            <person name="Xin Y."/>
            <person name="Zou X."/>
            <person name="Han Y."/>
            <person name="Richards S."/>
            <person name="Worley K."/>
            <person name="Muzny D."/>
            <person name="Gibbs R."/>
        </authorList>
    </citation>
    <scope>NUCLEOTIDE SEQUENCE</scope>
    <source>
        <strain evidence="2">Sampled in the wild</strain>
    </source>
</reference>
<evidence type="ECO:0000313" key="3">
    <source>
        <dbReference type="Proteomes" id="UP000792457"/>
    </source>
</evidence>
<gene>
    <name evidence="2" type="ORF">J437_LFUL005587</name>
</gene>
<keyword evidence="3" id="KW-1185">Reference proteome</keyword>
<dbReference type="AlphaFoldDB" id="A0A8K0JX00"/>
<evidence type="ECO:0000313" key="2">
    <source>
        <dbReference type="EMBL" id="KAG8223974.1"/>
    </source>
</evidence>
<feature type="compositionally biased region" description="Low complexity" evidence="1">
    <location>
        <begin position="72"/>
        <end position="90"/>
    </location>
</feature>
<comment type="caution">
    <text evidence="2">The sequence shown here is derived from an EMBL/GenBank/DDBJ whole genome shotgun (WGS) entry which is preliminary data.</text>
</comment>
<accession>A0A8K0JX00</accession>
<feature type="region of interest" description="Disordered" evidence="1">
    <location>
        <begin position="56"/>
        <end position="90"/>
    </location>
</feature>
<reference evidence="2" key="2">
    <citation type="submission" date="2017-10" db="EMBL/GenBank/DDBJ databases">
        <title>Ladona fulva Genome sequencing and assembly.</title>
        <authorList>
            <person name="Murali S."/>
            <person name="Richards S."/>
            <person name="Bandaranaike D."/>
            <person name="Bellair M."/>
            <person name="Blankenburg K."/>
            <person name="Chao H."/>
            <person name="Dinh H."/>
            <person name="Doddapaneni H."/>
            <person name="Dugan-Rocha S."/>
            <person name="Elkadiri S."/>
            <person name="Gnanaolivu R."/>
            <person name="Hernandez B."/>
            <person name="Skinner E."/>
            <person name="Javaid M."/>
            <person name="Lee S."/>
            <person name="Li M."/>
            <person name="Ming W."/>
            <person name="Munidasa M."/>
            <person name="Muniz J."/>
            <person name="Nguyen L."/>
            <person name="Hughes D."/>
            <person name="Osuji N."/>
            <person name="Pu L.-L."/>
            <person name="Puazo M."/>
            <person name="Qu C."/>
            <person name="Quiroz J."/>
            <person name="Raj R."/>
            <person name="Weissenberger G."/>
            <person name="Xin Y."/>
            <person name="Zou X."/>
            <person name="Han Y."/>
            <person name="Worley K."/>
            <person name="Muzny D."/>
            <person name="Gibbs R."/>
        </authorList>
    </citation>
    <scope>NUCLEOTIDE SEQUENCE</scope>
    <source>
        <strain evidence="2">Sampled in the wild</strain>
    </source>
</reference>
<name>A0A8K0JX00_LADFU</name>
<evidence type="ECO:0000256" key="1">
    <source>
        <dbReference type="SAM" id="MobiDB-lite"/>
    </source>
</evidence>
<feature type="compositionally biased region" description="Basic and acidic residues" evidence="1">
    <location>
        <begin position="1"/>
        <end position="18"/>
    </location>
</feature>
<sequence>MRPAERRTRIIIGMKEKSMSPVSPGPEVDVEEEEVASATAIRAIVCKHYLFQPIPEEESASGGDPGGGGEAAGVAGAAPAQPAAPDDGRE</sequence>
<protein>
    <submittedName>
        <fullName evidence="2">Uncharacterized protein</fullName>
    </submittedName>
</protein>
<organism evidence="2 3">
    <name type="scientific">Ladona fulva</name>
    <name type="common">Scarce chaser dragonfly</name>
    <name type="synonym">Libellula fulva</name>
    <dbReference type="NCBI Taxonomy" id="123851"/>
    <lineage>
        <taxon>Eukaryota</taxon>
        <taxon>Metazoa</taxon>
        <taxon>Ecdysozoa</taxon>
        <taxon>Arthropoda</taxon>
        <taxon>Hexapoda</taxon>
        <taxon>Insecta</taxon>
        <taxon>Pterygota</taxon>
        <taxon>Palaeoptera</taxon>
        <taxon>Odonata</taxon>
        <taxon>Epiprocta</taxon>
        <taxon>Anisoptera</taxon>
        <taxon>Libelluloidea</taxon>
        <taxon>Libellulidae</taxon>
        <taxon>Ladona</taxon>
    </lineage>
</organism>
<dbReference type="Proteomes" id="UP000792457">
    <property type="component" value="Unassembled WGS sequence"/>
</dbReference>
<feature type="non-terminal residue" evidence="2">
    <location>
        <position position="90"/>
    </location>
</feature>